<reference evidence="3 4" key="1">
    <citation type="submission" date="2016-07" db="EMBL/GenBank/DDBJ databases">
        <title>Multiple horizontal gene transfer events from other fungi enriched the ability of initially mycotrophic Trichoderma (Ascomycota) to feed on dead plant biomass.</title>
        <authorList>
            <consortium name="DOE Joint Genome Institute"/>
            <person name="Aerts A."/>
            <person name="Atanasova L."/>
            <person name="Chenthamara K."/>
            <person name="Zhang J."/>
            <person name="Grujic M."/>
            <person name="Henrissat B."/>
            <person name="Kuo A."/>
            <person name="Salamov A."/>
            <person name="Lipzen A."/>
            <person name="Labutti K."/>
            <person name="Barry K."/>
            <person name="Miao Y."/>
            <person name="Rahimi M.J."/>
            <person name="Shen Q."/>
            <person name="Grigoriev I.V."/>
            <person name="Kubicek C.P."/>
            <person name="Druzhinina I.S."/>
        </authorList>
    </citation>
    <scope>NUCLEOTIDE SEQUENCE [LARGE SCALE GENOMIC DNA]</scope>
    <source>
        <strain evidence="3 4">CBS 433.97</strain>
    </source>
</reference>
<gene>
    <name evidence="3" type="ORF">M441DRAFT_63094</name>
</gene>
<dbReference type="GO" id="GO:0000981">
    <property type="term" value="F:DNA-binding transcription factor activity, RNA polymerase II-specific"/>
    <property type="evidence" value="ECO:0007669"/>
    <property type="project" value="InterPro"/>
</dbReference>
<protein>
    <recommendedName>
        <fullName evidence="2">Zn(2)-C6 fungal-type domain-containing protein</fullName>
    </recommendedName>
</protein>
<sequence>MSLRKKACAACVASKRRCDQSQPACNRCAKQRLTCQYPFSSAGVKLGPQIGISDRSVLSCNKTLVSDFTFDSFEWDSSWDKQSPELDFTTVPHTTGLPISHLGTEDLKYLEETSQSSTLANHFHPVFKENARTGHTFILQDNQPRVWDHRSTSEAVNLRLSSCQRTCMQQNQSVLADFCFVPMLHDANRWTFCANKMISYIGTFAKTASTDFIMPYKLQAPLTAALGVCAAHNTLTGSSRVVLDKLIEAEIDNLIWHVPQGITLWVTELSTSDNVKNCSTPTNDLQLFREQLARVQAMTLYHIMRSFGSDATQRRQAVQHEPLLAAWTTSLQEQLHKLYCTMDENIPNRSVSSLSALLRPEQSAWVCTNEPCIQLDNCSFDSGPLREAELESAHRTILMSYFVRATYAVVTYGICPLISELESLTVSVPASVRGQRHDFGTGKSYPSHYFTPLDSQAGYDSRLSYKELLGLWEQGYMSTSDLEDEYTQLLLVACKGIGVLRHDTDAFLL</sequence>
<organism evidence="3 4">
    <name type="scientific">Trichoderma asperellum (strain ATCC 204424 / CBS 433.97 / NBRC 101777)</name>
    <dbReference type="NCBI Taxonomy" id="1042311"/>
    <lineage>
        <taxon>Eukaryota</taxon>
        <taxon>Fungi</taxon>
        <taxon>Dikarya</taxon>
        <taxon>Ascomycota</taxon>
        <taxon>Pezizomycotina</taxon>
        <taxon>Sordariomycetes</taxon>
        <taxon>Hypocreomycetidae</taxon>
        <taxon>Hypocreales</taxon>
        <taxon>Hypocreaceae</taxon>
        <taxon>Trichoderma</taxon>
    </lineage>
</organism>
<dbReference type="Gene3D" id="4.10.240.10">
    <property type="entry name" value="Zn(2)-C6 fungal-type DNA-binding domain"/>
    <property type="match status" value="1"/>
</dbReference>
<dbReference type="SMART" id="SM00066">
    <property type="entry name" value="GAL4"/>
    <property type="match status" value="1"/>
</dbReference>
<dbReference type="AlphaFoldDB" id="A0A2T3YQV8"/>
<dbReference type="Pfam" id="PF00172">
    <property type="entry name" value="Zn_clus"/>
    <property type="match status" value="1"/>
</dbReference>
<dbReference type="STRING" id="1042311.A0A2T3YQV8"/>
<dbReference type="OrthoDB" id="9930022at2759"/>
<dbReference type="EMBL" id="KZ679286">
    <property type="protein sequence ID" value="PTB34960.1"/>
    <property type="molecule type" value="Genomic_DNA"/>
</dbReference>
<evidence type="ECO:0000313" key="3">
    <source>
        <dbReference type="EMBL" id="PTB34960.1"/>
    </source>
</evidence>
<dbReference type="InterPro" id="IPR036864">
    <property type="entry name" value="Zn2-C6_fun-type_DNA-bd_sf"/>
</dbReference>
<evidence type="ECO:0000259" key="2">
    <source>
        <dbReference type="PROSITE" id="PS50048"/>
    </source>
</evidence>
<proteinExistence type="predicted"/>
<evidence type="ECO:0000256" key="1">
    <source>
        <dbReference type="ARBA" id="ARBA00023242"/>
    </source>
</evidence>
<evidence type="ECO:0000313" key="4">
    <source>
        <dbReference type="Proteomes" id="UP000240493"/>
    </source>
</evidence>
<name>A0A2T3YQV8_TRIA4</name>
<dbReference type="PROSITE" id="PS50048">
    <property type="entry name" value="ZN2_CY6_FUNGAL_2"/>
    <property type="match status" value="1"/>
</dbReference>
<feature type="domain" description="Zn(2)-C6 fungal-type" evidence="2">
    <location>
        <begin position="7"/>
        <end position="37"/>
    </location>
</feature>
<dbReference type="CDD" id="cd00067">
    <property type="entry name" value="GAL4"/>
    <property type="match status" value="1"/>
</dbReference>
<accession>A0A2T3YQV8</accession>
<dbReference type="SUPFAM" id="SSF57701">
    <property type="entry name" value="Zn2/Cys6 DNA-binding domain"/>
    <property type="match status" value="1"/>
</dbReference>
<dbReference type="GO" id="GO:0008270">
    <property type="term" value="F:zinc ion binding"/>
    <property type="evidence" value="ECO:0007669"/>
    <property type="project" value="InterPro"/>
</dbReference>
<keyword evidence="4" id="KW-1185">Reference proteome</keyword>
<keyword evidence="1" id="KW-0539">Nucleus</keyword>
<dbReference type="InterPro" id="IPR001138">
    <property type="entry name" value="Zn2Cys6_DnaBD"/>
</dbReference>
<dbReference type="Proteomes" id="UP000240493">
    <property type="component" value="Unassembled WGS sequence"/>
</dbReference>